<dbReference type="GO" id="GO:0005102">
    <property type="term" value="F:signaling receptor binding"/>
    <property type="evidence" value="ECO:0007669"/>
    <property type="project" value="TreeGrafter"/>
</dbReference>
<dbReference type="PANTHER" id="PTHR24100:SF0">
    <property type="entry name" value="V-SET DOMAIN-CONTAINING T-CELL ACTIVATION INHIBITOR 1"/>
    <property type="match status" value="1"/>
</dbReference>
<dbReference type="Pfam" id="PF22705">
    <property type="entry name" value="C2-set_3"/>
    <property type="match status" value="1"/>
</dbReference>
<dbReference type="Proteomes" id="UP000694389">
    <property type="component" value="Unassembled WGS sequence"/>
</dbReference>
<dbReference type="Gene3D" id="3.10.100.10">
    <property type="entry name" value="Mannose-Binding Protein A, subunit A"/>
    <property type="match status" value="1"/>
</dbReference>
<dbReference type="PROSITE" id="PS50835">
    <property type="entry name" value="IG_LIKE"/>
    <property type="match status" value="2"/>
</dbReference>
<organism evidence="10 11">
    <name type="scientific">Dicentrarchus labrax</name>
    <name type="common">European seabass</name>
    <name type="synonym">Morone labrax</name>
    <dbReference type="NCBI Taxonomy" id="13489"/>
    <lineage>
        <taxon>Eukaryota</taxon>
        <taxon>Metazoa</taxon>
        <taxon>Chordata</taxon>
        <taxon>Craniata</taxon>
        <taxon>Vertebrata</taxon>
        <taxon>Euteleostomi</taxon>
        <taxon>Actinopterygii</taxon>
        <taxon>Neopterygii</taxon>
        <taxon>Teleostei</taxon>
        <taxon>Neoteleostei</taxon>
        <taxon>Acanthomorphata</taxon>
        <taxon>Eupercaria</taxon>
        <taxon>Moronidae</taxon>
        <taxon>Dicentrarchus</taxon>
    </lineage>
</organism>
<keyword evidence="7" id="KW-0812">Transmembrane</keyword>
<keyword evidence="6" id="KW-0393">Immunoglobulin domain</keyword>
<dbReference type="InterPro" id="IPR053896">
    <property type="entry name" value="BTN3A2-like_Ig-C"/>
</dbReference>
<keyword evidence="4" id="KW-1015">Disulfide bond</keyword>
<gene>
    <name evidence="10" type="primary">vtcn1</name>
</gene>
<evidence type="ECO:0000256" key="4">
    <source>
        <dbReference type="ARBA" id="ARBA00023157"/>
    </source>
</evidence>
<dbReference type="SMART" id="SM00408">
    <property type="entry name" value="IGc2"/>
    <property type="match status" value="2"/>
</dbReference>
<dbReference type="InterPro" id="IPR003598">
    <property type="entry name" value="Ig_sub2"/>
</dbReference>
<dbReference type="Pfam" id="PF00059">
    <property type="entry name" value="Lectin_C"/>
    <property type="match status" value="1"/>
</dbReference>
<dbReference type="PANTHER" id="PTHR24100">
    <property type="entry name" value="BUTYROPHILIN"/>
    <property type="match status" value="1"/>
</dbReference>
<dbReference type="SUPFAM" id="SSF56436">
    <property type="entry name" value="C-type lectin-like"/>
    <property type="match status" value="1"/>
</dbReference>
<evidence type="ECO:0000259" key="9">
    <source>
        <dbReference type="PROSITE" id="PS50835"/>
    </source>
</evidence>
<dbReference type="InterPro" id="IPR001304">
    <property type="entry name" value="C-type_lectin-like"/>
</dbReference>
<keyword evidence="3 7" id="KW-0472">Membrane</keyword>
<reference evidence="10" key="1">
    <citation type="submission" date="2025-08" db="UniProtKB">
        <authorList>
            <consortium name="Ensembl"/>
        </authorList>
    </citation>
    <scope>IDENTIFICATION</scope>
</reference>
<evidence type="ECO:0000256" key="5">
    <source>
        <dbReference type="ARBA" id="ARBA00023180"/>
    </source>
</evidence>
<dbReference type="InterPro" id="IPR016187">
    <property type="entry name" value="CTDL_fold"/>
</dbReference>
<dbReference type="FunFam" id="2.60.40.10:FF:000142">
    <property type="entry name" value="V-set domain-containing T-cell activation inhibitor 1"/>
    <property type="match status" value="1"/>
</dbReference>
<dbReference type="SMART" id="SM00034">
    <property type="entry name" value="CLECT"/>
    <property type="match status" value="1"/>
</dbReference>
<dbReference type="Gene3D" id="2.60.40.10">
    <property type="entry name" value="Immunoglobulins"/>
    <property type="match status" value="2"/>
</dbReference>
<dbReference type="GO" id="GO:0050863">
    <property type="term" value="P:regulation of T cell activation"/>
    <property type="evidence" value="ECO:0007669"/>
    <property type="project" value="UniProtKB-ARBA"/>
</dbReference>
<proteinExistence type="predicted"/>
<dbReference type="Ensembl" id="ENSDLAT00005021895.2">
    <property type="protein sequence ID" value="ENSDLAP00005020423.2"/>
    <property type="gene ID" value="ENSDLAG00005009511.2"/>
</dbReference>
<feature type="domain" description="C-type lectin" evidence="8">
    <location>
        <begin position="120"/>
        <end position="191"/>
    </location>
</feature>
<evidence type="ECO:0000259" key="8">
    <source>
        <dbReference type="PROSITE" id="PS50041"/>
    </source>
</evidence>
<dbReference type="AlphaFoldDB" id="A0A8C4GMV6"/>
<evidence type="ECO:0000256" key="1">
    <source>
        <dbReference type="ARBA" id="ARBA00004370"/>
    </source>
</evidence>
<feature type="domain" description="Ig-like" evidence="9">
    <location>
        <begin position="358"/>
        <end position="419"/>
    </location>
</feature>
<evidence type="ECO:0000256" key="6">
    <source>
        <dbReference type="ARBA" id="ARBA00023319"/>
    </source>
</evidence>
<dbReference type="GO" id="GO:1903037">
    <property type="term" value="P:regulation of leukocyte cell-cell adhesion"/>
    <property type="evidence" value="ECO:0007669"/>
    <property type="project" value="UniProtKB-ARBA"/>
</dbReference>
<dbReference type="GO" id="GO:0001817">
    <property type="term" value="P:regulation of cytokine production"/>
    <property type="evidence" value="ECO:0007669"/>
    <property type="project" value="TreeGrafter"/>
</dbReference>
<feature type="transmembrane region" description="Helical" evidence="7">
    <location>
        <begin position="29"/>
        <end position="50"/>
    </location>
</feature>
<dbReference type="GeneTree" id="ENSGT00940000157300"/>
<keyword evidence="11" id="KW-1185">Reference proteome</keyword>
<keyword evidence="7" id="KW-1133">Transmembrane helix</keyword>
<dbReference type="InterPro" id="IPR007110">
    <property type="entry name" value="Ig-like_dom"/>
</dbReference>
<comment type="subcellular location">
    <subcellularLocation>
        <location evidence="1">Membrane</location>
    </subcellularLocation>
</comment>
<name>A0A8C4GMV6_DICLA</name>
<dbReference type="PROSITE" id="PS50041">
    <property type="entry name" value="C_TYPE_LECTIN_2"/>
    <property type="match status" value="1"/>
</dbReference>
<dbReference type="InterPro" id="IPR016186">
    <property type="entry name" value="C-type_lectin-like/link_sf"/>
</dbReference>
<protein>
    <submittedName>
        <fullName evidence="10">Uncharacterized protein</fullName>
    </submittedName>
</protein>
<feature type="domain" description="Ig-like" evidence="9">
    <location>
        <begin position="235"/>
        <end position="333"/>
    </location>
</feature>
<dbReference type="Pfam" id="PF07686">
    <property type="entry name" value="V-set"/>
    <property type="match status" value="1"/>
</dbReference>
<keyword evidence="2" id="KW-0732">Signal</keyword>
<reference evidence="10" key="2">
    <citation type="submission" date="2025-09" db="UniProtKB">
        <authorList>
            <consortium name="Ensembl"/>
        </authorList>
    </citation>
    <scope>IDENTIFICATION</scope>
</reference>
<dbReference type="SUPFAM" id="SSF48726">
    <property type="entry name" value="Immunoglobulin"/>
    <property type="match status" value="2"/>
</dbReference>
<feature type="transmembrane region" description="Helical" evidence="7">
    <location>
        <begin position="195"/>
        <end position="216"/>
    </location>
</feature>
<evidence type="ECO:0000313" key="11">
    <source>
        <dbReference type="Proteomes" id="UP000694389"/>
    </source>
</evidence>
<dbReference type="InterPro" id="IPR013106">
    <property type="entry name" value="Ig_V-set"/>
</dbReference>
<evidence type="ECO:0000256" key="3">
    <source>
        <dbReference type="ARBA" id="ARBA00023136"/>
    </source>
</evidence>
<dbReference type="GO" id="GO:0050852">
    <property type="term" value="P:T cell receptor signaling pathway"/>
    <property type="evidence" value="ECO:0007669"/>
    <property type="project" value="TreeGrafter"/>
</dbReference>
<dbReference type="GO" id="GO:0009897">
    <property type="term" value="C:external side of plasma membrane"/>
    <property type="evidence" value="ECO:0007669"/>
    <property type="project" value="TreeGrafter"/>
</dbReference>
<evidence type="ECO:0000313" key="10">
    <source>
        <dbReference type="Ensembl" id="ENSDLAP00005020423.2"/>
    </source>
</evidence>
<accession>A0A8C4GMV6</accession>
<evidence type="ECO:0000256" key="7">
    <source>
        <dbReference type="SAM" id="Phobius"/>
    </source>
</evidence>
<evidence type="ECO:0000256" key="2">
    <source>
        <dbReference type="ARBA" id="ARBA00022729"/>
    </source>
</evidence>
<dbReference type="InterPro" id="IPR013783">
    <property type="entry name" value="Ig-like_fold"/>
</dbReference>
<dbReference type="InterPro" id="IPR036179">
    <property type="entry name" value="Ig-like_dom_sf"/>
</dbReference>
<keyword evidence="5" id="KW-0325">Glycoprotein</keyword>
<dbReference type="InterPro" id="IPR050504">
    <property type="entry name" value="IgSF_BTN/MOG"/>
</dbReference>
<sequence length="456" mass="50041">MDEIYMNVKPVPSKNQTVPRSSERRSHGVVVLCLGLLSVLLLAGLISLGVHYHVSAQRSAAELSSIKANLMERLQASDNKSSSLTAERDWLNASLVKMTEELNRLSERGRPTCPTGWRMFKCVCYLLSNETGSWEKGKEDCGVRGAGLVVISSTAEQMFLSNFTREETHAWIGLTDKDKEGTWKWIDGGPLTDPLNMIVLIVLFTGLIILILSLAFSGSTTEVTSSNRSPVGNLGEDELLSCYLLTQRTGFSRVSVTWQKTGMKGLVYQYTDGSPNLREQNSQFKGRTNLILDDVVRGNVSLLLRSVRSSDEGEYTCSVDSSVGGGTISISLRTGAFSAPTFTISKGFLVAEAIRWYPEPNVTWFDRFGNDLRGNTNLTQSSMGIYSLVSSLNITEDSGTYTCSIENSLVIVVSRATITGSNVLWTTYFTYSTASSLLASTYLSIMTSVLCTFYLS</sequence>
<dbReference type="CDD" id="cd00096">
    <property type="entry name" value="Ig"/>
    <property type="match status" value="1"/>
</dbReference>